<feature type="region of interest" description="Disordered" evidence="1">
    <location>
        <begin position="1"/>
        <end position="79"/>
    </location>
</feature>
<protein>
    <submittedName>
        <fullName evidence="2">Uncharacterized protein</fullName>
    </submittedName>
</protein>
<feature type="compositionally biased region" description="Basic and acidic residues" evidence="1">
    <location>
        <begin position="557"/>
        <end position="566"/>
    </location>
</feature>
<dbReference type="AlphaFoldDB" id="A0A2N5SSV6"/>
<organism evidence="2 4">
    <name type="scientific">Puccinia coronata f. sp. avenae</name>
    <dbReference type="NCBI Taxonomy" id="200324"/>
    <lineage>
        <taxon>Eukaryota</taxon>
        <taxon>Fungi</taxon>
        <taxon>Dikarya</taxon>
        <taxon>Basidiomycota</taxon>
        <taxon>Pucciniomycotina</taxon>
        <taxon>Pucciniomycetes</taxon>
        <taxon>Pucciniales</taxon>
        <taxon>Pucciniaceae</taxon>
        <taxon>Puccinia</taxon>
    </lineage>
</organism>
<dbReference type="Proteomes" id="UP000235392">
    <property type="component" value="Unassembled WGS sequence"/>
</dbReference>
<feature type="compositionally biased region" description="Polar residues" evidence="1">
    <location>
        <begin position="59"/>
        <end position="69"/>
    </location>
</feature>
<sequence length="688" mass="77323">MRLNLRREHSAEQETNDPLATSDYIQVYHHQEGREEGEQEQEQEQEREQRAEEDDDPFQNISTPGSPLNSDHDPTHLALNQDQPHLDLDLSTVNSDQTSITSLFSFPDPLNSIDQIITNNHPDHYYSNRWSSSQSTGELSPQSELITATTISSDQLDSLTSNSSDINETDLLSHPPSPRFQTAGSHLSHRLQVYICGHHQPSHSQSLEILSNLRINFTPLDIQLNSNPRLNHPFKSTQLNPNTNRFRRAISRALSDNQPNPTRPINPDILYHTSWLEIISNDLTHLSDLQQRSFLSSSPKQPALIIHITHSPHCFPTDWLNQLHLTCPTDHLDLFKVLPVILDQSKSNLQSIIETIQRICNGLKSSYPVEPTSATTDQPPSTNEKVVDVRSLLLQQQQHDTPDLVDHLLRPNDLAIMPAPSVAKLYQLLVPHEPSAHNKPHPPAPPGGSKFLAVLACLAVTIMAAVTLIPQVLVHQPPLTAMAAGDSYSPTEWANVTPLEASAHPLSITLSPTPLPLDKNSTVNLPAIFSAEKSQSVKYGPALKMSRVDRLKDNVRRVEISDDHQKSGTHGAIRNEPRSELPPDSTPESRWKVQWRKKKAAGDHIMKRVWSEYDKLHTLYDEKKPLFILSSSTSSLSPDITSPLHVKMWARKLAPRLRKGLYNLRTEPVLCAAHLARRTSIPHYLFHI</sequence>
<name>A0A2N5SSV6_9BASI</name>
<evidence type="ECO:0000256" key="1">
    <source>
        <dbReference type="SAM" id="MobiDB-lite"/>
    </source>
</evidence>
<reference evidence="2 4" key="1">
    <citation type="submission" date="2017-11" db="EMBL/GenBank/DDBJ databases">
        <title>De novo assembly and phasing of dikaryotic genomes from two isolates of Puccinia coronata f. sp. avenae, the causal agent of oat crown rust.</title>
        <authorList>
            <person name="Miller M.E."/>
            <person name="Zhang Y."/>
            <person name="Omidvar V."/>
            <person name="Sperschneider J."/>
            <person name="Schwessinger B."/>
            <person name="Raley C."/>
            <person name="Palmer J.M."/>
            <person name="Garnica D."/>
            <person name="Upadhyaya N."/>
            <person name="Rathjen J."/>
            <person name="Taylor J.M."/>
            <person name="Park R.F."/>
            <person name="Dodds P.N."/>
            <person name="Hirsch C.D."/>
            <person name="Kianian S.F."/>
            <person name="Figueroa M."/>
        </authorList>
    </citation>
    <scope>NUCLEOTIDE SEQUENCE [LARGE SCALE GENOMIC DNA]</scope>
    <source>
        <strain evidence="2">12SD80</strain>
    </source>
</reference>
<evidence type="ECO:0000313" key="4">
    <source>
        <dbReference type="Proteomes" id="UP000235392"/>
    </source>
</evidence>
<comment type="caution">
    <text evidence="2">The sequence shown here is derived from an EMBL/GenBank/DDBJ whole genome shotgun (WGS) entry which is preliminary data.</text>
</comment>
<proteinExistence type="predicted"/>
<feature type="region of interest" description="Disordered" evidence="1">
    <location>
        <begin position="557"/>
        <end position="592"/>
    </location>
</feature>
<evidence type="ECO:0000313" key="2">
    <source>
        <dbReference type="EMBL" id="PLW16326.1"/>
    </source>
</evidence>
<feature type="compositionally biased region" description="Basic and acidic residues" evidence="1">
    <location>
        <begin position="1"/>
        <end position="12"/>
    </location>
</feature>
<gene>
    <name evidence="3" type="ORF">PCASD_17632</name>
    <name evidence="2" type="ORF">PCASD_18714</name>
</gene>
<evidence type="ECO:0000313" key="3">
    <source>
        <dbReference type="EMBL" id="PLW28955.1"/>
    </source>
</evidence>
<dbReference type="EMBL" id="PGCI01000347">
    <property type="protein sequence ID" value="PLW28955.1"/>
    <property type="molecule type" value="Genomic_DNA"/>
</dbReference>
<feature type="compositionally biased region" description="Basic and acidic residues" evidence="1">
    <location>
        <begin position="573"/>
        <end position="591"/>
    </location>
</feature>
<accession>A0A2N5SSV6</accession>
<dbReference type="EMBL" id="PGCI01000775">
    <property type="protein sequence ID" value="PLW16326.1"/>
    <property type="molecule type" value="Genomic_DNA"/>
</dbReference>